<evidence type="ECO:0000256" key="5">
    <source>
        <dbReference type="ARBA" id="ARBA00022729"/>
    </source>
</evidence>
<dbReference type="EMBL" id="WJXA01000406">
    <property type="protein sequence ID" value="KAF7112893.1"/>
    <property type="molecule type" value="Genomic_DNA"/>
</dbReference>
<proteinExistence type="inferred from homology"/>
<comment type="subcellular location">
    <subcellularLocation>
        <location evidence="1 6">Secreted</location>
    </subcellularLocation>
</comment>
<evidence type="ECO:0000313" key="8">
    <source>
        <dbReference type="EMBL" id="KAF7112893.1"/>
    </source>
</evidence>
<dbReference type="GO" id="GO:0005576">
    <property type="term" value="C:extracellular region"/>
    <property type="evidence" value="ECO:0007669"/>
    <property type="project" value="UniProtKB-SubCell"/>
</dbReference>
<name>A0A834L3S5_RHOSS</name>
<comment type="similarity">
    <text evidence="2 6">Belongs to the plant self-incompatibility (S1) protein family.</text>
</comment>
<keyword evidence="9" id="KW-1185">Reference proteome</keyword>
<keyword evidence="5" id="KW-0732">Signal</keyword>
<sequence length="240" mass="27592">MLLALLTISHLAYARKDIVVHIISRVPKDPTSLQIHCQSKDNNLGMHFLDNGQEFNWTFTPNFIGTTLFFCDFKWGSKFRSFAVYDRRINGYCANLSGFYDCYWEARPDGFYLSKDNHTWENFHSDGAVHLDPVHTSASKKIEEVRAKQRQAEEKVTRLGQRSSRPIPKEQRMRLNFSAAKVILEAGPAVAVSTADDVGFLRFWNVRCNQIAVLEGTDPVEFAKSHYREVMFNFCSFFCG</sequence>
<accession>A0A834L3S5</accession>
<evidence type="ECO:0000256" key="4">
    <source>
        <dbReference type="ARBA" id="ARBA00022525"/>
    </source>
</evidence>
<dbReference type="GO" id="GO:0060320">
    <property type="term" value="P:rejection of self pollen"/>
    <property type="evidence" value="ECO:0007669"/>
    <property type="project" value="UniProtKB-KW"/>
</dbReference>
<dbReference type="PANTHER" id="PTHR31232:SF155">
    <property type="entry name" value="PLANT SELF-INCOMPATIBILITY PROTEIN S1 FAMILY"/>
    <property type="match status" value="1"/>
</dbReference>
<dbReference type="InterPro" id="IPR010264">
    <property type="entry name" value="Self-incomp_S1"/>
</dbReference>
<comment type="caution">
    <text evidence="8">The sequence shown here is derived from an EMBL/GenBank/DDBJ whole genome shotgun (WGS) entry which is preliminary data.</text>
</comment>
<protein>
    <recommendedName>
        <fullName evidence="6">S-protein homolog</fullName>
    </recommendedName>
</protein>
<dbReference type="OrthoDB" id="1841900at2759"/>
<gene>
    <name evidence="8" type="ORF">RHSIM_RhsimUnG0181400</name>
</gene>
<evidence type="ECO:0000256" key="2">
    <source>
        <dbReference type="ARBA" id="ARBA00005581"/>
    </source>
</evidence>
<evidence type="ECO:0000256" key="1">
    <source>
        <dbReference type="ARBA" id="ARBA00004613"/>
    </source>
</evidence>
<evidence type="ECO:0000256" key="7">
    <source>
        <dbReference type="SAM" id="Coils"/>
    </source>
</evidence>
<organism evidence="8 9">
    <name type="scientific">Rhododendron simsii</name>
    <name type="common">Sims's rhododendron</name>
    <dbReference type="NCBI Taxonomy" id="118357"/>
    <lineage>
        <taxon>Eukaryota</taxon>
        <taxon>Viridiplantae</taxon>
        <taxon>Streptophyta</taxon>
        <taxon>Embryophyta</taxon>
        <taxon>Tracheophyta</taxon>
        <taxon>Spermatophyta</taxon>
        <taxon>Magnoliopsida</taxon>
        <taxon>eudicotyledons</taxon>
        <taxon>Gunneridae</taxon>
        <taxon>Pentapetalae</taxon>
        <taxon>asterids</taxon>
        <taxon>Ericales</taxon>
        <taxon>Ericaceae</taxon>
        <taxon>Ericoideae</taxon>
        <taxon>Rhodoreae</taxon>
        <taxon>Rhododendron</taxon>
    </lineage>
</organism>
<feature type="coiled-coil region" evidence="7">
    <location>
        <begin position="135"/>
        <end position="162"/>
    </location>
</feature>
<keyword evidence="7" id="KW-0175">Coiled coil</keyword>
<keyword evidence="3 6" id="KW-0713">Self-incompatibility</keyword>
<dbReference type="Proteomes" id="UP000626092">
    <property type="component" value="Unassembled WGS sequence"/>
</dbReference>
<reference evidence="8" key="1">
    <citation type="submission" date="2019-11" db="EMBL/GenBank/DDBJ databases">
        <authorList>
            <person name="Liu Y."/>
            <person name="Hou J."/>
            <person name="Li T.-Q."/>
            <person name="Guan C.-H."/>
            <person name="Wu X."/>
            <person name="Wu H.-Z."/>
            <person name="Ling F."/>
            <person name="Zhang R."/>
            <person name="Shi X.-G."/>
            <person name="Ren J.-P."/>
            <person name="Chen E.-F."/>
            <person name="Sun J.-M."/>
        </authorList>
    </citation>
    <scope>NUCLEOTIDE SEQUENCE</scope>
    <source>
        <strain evidence="8">Adult_tree_wgs_1</strain>
        <tissue evidence="8">Leaves</tissue>
    </source>
</reference>
<evidence type="ECO:0000256" key="3">
    <source>
        <dbReference type="ARBA" id="ARBA00022471"/>
    </source>
</evidence>
<evidence type="ECO:0000256" key="6">
    <source>
        <dbReference type="RuleBase" id="RU367044"/>
    </source>
</evidence>
<keyword evidence="4 6" id="KW-0964">Secreted</keyword>
<dbReference type="PANTHER" id="PTHR31232">
    <property type="match status" value="1"/>
</dbReference>
<evidence type="ECO:0000313" key="9">
    <source>
        <dbReference type="Proteomes" id="UP000626092"/>
    </source>
</evidence>
<dbReference type="AlphaFoldDB" id="A0A834L3S5"/>
<dbReference type="Pfam" id="PF05938">
    <property type="entry name" value="Self-incomp_S1"/>
    <property type="match status" value="1"/>
</dbReference>